<name>A0ABP0E275_9PEZI</name>
<sequence>MARQGVLQPGYRGRVRTGCMTCRMRKVRCDEAKPACYNCTRLRRQCIYKAKNNLPLPVREEEVPAETPPNNAVNESSPMSQTRGNSHHGSSTSPTSQASNVSRRALTVPTPPPSSPSLSLVTPLKSTLTPASTPPASSEESLSHFLESWIETTKLEHTLQGQRRTILSSSENLIGSDLPSVLISRDIELTTTIDLLNTRGLSTHLAAYFKDEVVCPGITPFDKINWQHAKHHIAFLGETCPAIAYGITAVAALHKSIVLNLANSRALVYYSSAKCALEELLKDPCQDFNSSIVVVFLLCLFELLHSGEIVPTLKSPTTIFIERLVEWASLPLSSHSPLSVRLVVWLKIIQSMTLRGGGQGLLEESVHDLLPDYTGLTPNLDALPGQQDECMPKHMFQLLSAPLFDFYFRLQLLSGELARLTHYHRSRSLGSDQNEVVCSLNDIKLRLRTLWDSRPTIQRQTPQTVCTQLAPCMSGALLRLIGICNAAYHAEFVEIDRILGDPLLRWTDSREALQAIRKIVDEDRQRFYDEQDNCDAWSPNPGYVRALFLFAIECMDTEQSRWAVERIAEIRSPIYHSAYFSAFAKALSDAQILRGRRVTSKYYSVWYFGTPPPYM</sequence>
<dbReference type="PANTHER" id="PTHR37534">
    <property type="entry name" value="TRANSCRIPTIONAL ACTIVATOR PROTEIN UGA3"/>
    <property type="match status" value="1"/>
</dbReference>
<feature type="domain" description="Zn(2)-C6 fungal-type" evidence="3">
    <location>
        <begin position="18"/>
        <end position="48"/>
    </location>
</feature>
<dbReference type="EMBL" id="CAWUON010000147">
    <property type="protein sequence ID" value="CAK7274537.1"/>
    <property type="molecule type" value="Genomic_DNA"/>
</dbReference>
<dbReference type="PROSITE" id="PS50048">
    <property type="entry name" value="ZN2_CY6_FUNGAL_2"/>
    <property type="match status" value="1"/>
</dbReference>
<dbReference type="Proteomes" id="UP001642502">
    <property type="component" value="Unassembled WGS sequence"/>
</dbReference>
<keyword evidence="1" id="KW-0539">Nucleus</keyword>
<feature type="compositionally biased region" description="Polar residues" evidence="2">
    <location>
        <begin position="68"/>
        <end position="102"/>
    </location>
</feature>
<keyword evidence="5" id="KW-1185">Reference proteome</keyword>
<evidence type="ECO:0000256" key="2">
    <source>
        <dbReference type="SAM" id="MobiDB-lite"/>
    </source>
</evidence>
<comment type="caution">
    <text evidence="4">The sequence shown here is derived from an EMBL/GenBank/DDBJ whole genome shotgun (WGS) entry which is preliminary data.</text>
</comment>
<feature type="region of interest" description="Disordered" evidence="2">
    <location>
        <begin position="59"/>
        <end position="140"/>
    </location>
</feature>
<evidence type="ECO:0000256" key="1">
    <source>
        <dbReference type="ARBA" id="ARBA00023242"/>
    </source>
</evidence>
<proteinExistence type="predicted"/>
<dbReference type="CDD" id="cd00067">
    <property type="entry name" value="GAL4"/>
    <property type="match status" value="1"/>
</dbReference>
<protein>
    <recommendedName>
        <fullName evidence="3">Zn(2)-C6 fungal-type domain-containing protein</fullName>
    </recommendedName>
</protein>
<accession>A0ABP0E275</accession>
<dbReference type="Pfam" id="PF00172">
    <property type="entry name" value="Zn_clus"/>
    <property type="match status" value="1"/>
</dbReference>
<evidence type="ECO:0000259" key="3">
    <source>
        <dbReference type="PROSITE" id="PS50048"/>
    </source>
</evidence>
<dbReference type="InterPro" id="IPR036864">
    <property type="entry name" value="Zn2-C6_fun-type_DNA-bd_sf"/>
</dbReference>
<gene>
    <name evidence="4" type="ORF">SEPCBS119000_006223</name>
</gene>
<dbReference type="Gene3D" id="4.10.240.10">
    <property type="entry name" value="Zn(2)-C6 fungal-type DNA-binding domain"/>
    <property type="match status" value="1"/>
</dbReference>
<dbReference type="PANTHER" id="PTHR37534:SF46">
    <property type="entry name" value="ZN(II)2CYS6 TRANSCRIPTION FACTOR (EUROFUNG)"/>
    <property type="match status" value="1"/>
</dbReference>
<dbReference type="PROSITE" id="PS00463">
    <property type="entry name" value="ZN2_CY6_FUNGAL_1"/>
    <property type="match status" value="1"/>
</dbReference>
<evidence type="ECO:0000313" key="4">
    <source>
        <dbReference type="EMBL" id="CAK7274537.1"/>
    </source>
</evidence>
<dbReference type="InterPro" id="IPR001138">
    <property type="entry name" value="Zn2Cys6_DnaBD"/>
</dbReference>
<dbReference type="SMART" id="SM00066">
    <property type="entry name" value="GAL4"/>
    <property type="match status" value="1"/>
</dbReference>
<dbReference type="SUPFAM" id="SSF57701">
    <property type="entry name" value="Zn2/Cys6 DNA-binding domain"/>
    <property type="match status" value="1"/>
</dbReference>
<evidence type="ECO:0000313" key="5">
    <source>
        <dbReference type="Proteomes" id="UP001642502"/>
    </source>
</evidence>
<reference evidence="4 5" key="1">
    <citation type="submission" date="2024-01" db="EMBL/GenBank/DDBJ databases">
        <authorList>
            <person name="Allen C."/>
            <person name="Tagirdzhanova G."/>
        </authorList>
    </citation>
    <scope>NUCLEOTIDE SEQUENCE [LARGE SCALE GENOMIC DNA]</scope>
    <source>
        <strain evidence="4 5">CBS 119000</strain>
    </source>
</reference>
<organism evidence="4 5">
    <name type="scientific">Sporothrix epigloea</name>
    <dbReference type="NCBI Taxonomy" id="1892477"/>
    <lineage>
        <taxon>Eukaryota</taxon>
        <taxon>Fungi</taxon>
        <taxon>Dikarya</taxon>
        <taxon>Ascomycota</taxon>
        <taxon>Pezizomycotina</taxon>
        <taxon>Sordariomycetes</taxon>
        <taxon>Sordariomycetidae</taxon>
        <taxon>Ophiostomatales</taxon>
        <taxon>Ophiostomataceae</taxon>
        <taxon>Sporothrix</taxon>
    </lineage>
</organism>
<feature type="compositionally biased region" description="Low complexity" evidence="2">
    <location>
        <begin position="116"/>
        <end position="140"/>
    </location>
</feature>